<accession>Q2RQJ7</accession>
<dbReference type="PATRIC" id="fig|269796.9.peg.2907"/>
<evidence type="ECO:0000256" key="3">
    <source>
        <dbReference type="ARBA" id="ARBA00023284"/>
    </source>
</evidence>
<proteinExistence type="predicted"/>
<dbReference type="InterPro" id="IPR050553">
    <property type="entry name" value="Thioredoxin_ResA/DsbE_sf"/>
</dbReference>
<evidence type="ECO:0000256" key="1">
    <source>
        <dbReference type="ARBA" id="ARBA00004196"/>
    </source>
</evidence>
<dbReference type="Proteomes" id="UP000001929">
    <property type="component" value="Chromosome"/>
</dbReference>
<dbReference type="STRING" id="269796.Rru_A2801"/>
<dbReference type="GO" id="GO:0030313">
    <property type="term" value="C:cell envelope"/>
    <property type="evidence" value="ECO:0007669"/>
    <property type="project" value="UniProtKB-SubCell"/>
</dbReference>
<dbReference type="InterPro" id="IPR036249">
    <property type="entry name" value="Thioredoxin-like_sf"/>
</dbReference>
<dbReference type="SUPFAM" id="SSF52833">
    <property type="entry name" value="Thioredoxin-like"/>
    <property type="match status" value="1"/>
</dbReference>
<dbReference type="EnsemblBacteria" id="ABC23598">
    <property type="protein sequence ID" value="ABC23598"/>
    <property type="gene ID" value="Rru_A2801"/>
</dbReference>
<dbReference type="Pfam" id="PF08534">
    <property type="entry name" value="Redoxin"/>
    <property type="match status" value="1"/>
</dbReference>
<dbReference type="PANTHER" id="PTHR42852">
    <property type="entry name" value="THIOL:DISULFIDE INTERCHANGE PROTEIN DSBE"/>
    <property type="match status" value="1"/>
</dbReference>
<dbReference type="CDD" id="cd02966">
    <property type="entry name" value="TlpA_like_family"/>
    <property type="match status" value="1"/>
</dbReference>
<protein>
    <submittedName>
        <fullName evidence="5">Thiol-disulfide interchange protein</fullName>
    </submittedName>
</protein>
<organism evidence="5 6">
    <name type="scientific">Rhodospirillum rubrum (strain ATCC 11170 / ATH 1.1.1 / DSM 467 / LMG 4362 / NCIMB 8255 / S1)</name>
    <dbReference type="NCBI Taxonomy" id="269796"/>
    <lineage>
        <taxon>Bacteria</taxon>
        <taxon>Pseudomonadati</taxon>
        <taxon>Pseudomonadota</taxon>
        <taxon>Alphaproteobacteria</taxon>
        <taxon>Rhodospirillales</taxon>
        <taxon>Rhodospirillaceae</taxon>
        <taxon>Rhodospirillum</taxon>
    </lineage>
</organism>
<dbReference type="InterPro" id="IPR013766">
    <property type="entry name" value="Thioredoxin_domain"/>
</dbReference>
<dbReference type="InterPro" id="IPR013740">
    <property type="entry name" value="Redoxin"/>
</dbReference>
<evidence type="ECO:0000313" key="6">
    <source>
        <dbReference type="Proteomes" id="UP000001929"/>
    </source>
</evidence>
<keyword evidence="2" id="KW-0201">Cytochrome c-type biogenesis</keyword>
<name>Q2RQJ7_RHORT</name>
<dbReference type="AlphaFoldDB" id="Q2RQJ7"/>
<dbReference type="PROSITE" id="PS00194">
    <property type="entry name" value="THIOREDOXIN_1"/>
    <property type="match status" value="1"/>
</dbReference>
<dbReference type="PANTHER" id="PTHR42852:SF17">
    <property type="entry name" value="THIOREDOXIN-LIKE PROTEIN HI_1115"/>
    <property type="match status" value="1"/>
</dbReference>
<dbReference type="InterPro" id="IPR017937">
    <property type="entry name" value="Thioredoxin_CS"/>
</dbReference>
<keyword evidence="3" id="KW-0676">Redox-active center</keyword>
<keyword evidence="6" id="KW-1185">Reference proteome</keyword>
<dbReference type="PhylomeDB" id="Q2RQJ7"/>
<sequence length="153" mass="16213">MALVLGLAACKPEEAGRAGAKAPDLAALTLEGTPTSLRDHAGRVVVVNFWLGGCAPCLTEMPALEAFHRGWADKGVDLMAINVGGNAQIVRKAITDVDATFPFLVDELSLTASRYEVAVFPTTLVIDRQGIVRARFAGEMKDQVLAQAVLPLL</sequence>
<dbReference type="EMBL" id="CP000230">
    <property type="protein sequence ID" value="ABC23598.1"/>
    <property type="molecule type" value="Genomic_DNA"/>
</dbReference>
<evidence type="ECO:0000313" key="5">
    <source>
        <dbReference type="EMBL" id="ABC23598.1"/>
    </source>
</evidence>
<dbReference type="eggNOG" id="COG0526">
    <property type="taxonomic scope" value="Bacteria"/>
</dbReference>
<evidence type="ECO:0000256" key="2">
    <source>
        <dbReference type="ARBA" id="ARBA00022748"/>
    </source>
</evidence>
<dbReference type="GO" id="GO:0015036">
    <property type="term" value="F:disulfide oxidoreductase activity"/>
    <property type="evidence" value="ECO:0007669"/>
    <property type="project" value="UniProtKB-ARBA"/>
</dbReference>
<dbReference type="HOGENOM" id="CLU_042529_11_2_5"/>
<dbReference type="Gene3D" id="3.40.30.10">
    <property type="entry name" value="Glutaredoxin"/>
    <property type="match status" value="1"/>
</dbReference>
<feature type="domain" description="Thioredoxin" evidence="4">
    <location>
        <begin position="16"/>
        <end position="153"/>
    </location>
</feature>
<dbReference type="KEGG" id="rru:Rru_A2801"/>
<comment type="subcellular location">
    <subcellularLocation>
        <location evidence="1">Cell envelope</location>
    </subcellularLocation>
</comment>
<gene>
    <name evidence="5" type="ordered locus">Rru_A2801</name>
</gene>
<dbReference type="PROSITE" id="PS51352">
    <property type="entry name" value="THIOREDOXIN_2"/>
    <property type="match status" value="1"/>
</dbReference>
<dbReference type="GO" id="GO:0017004">
    <property type="term" value="P:cytochrome complex assembly"/>
    <property type="evidence" value="ECO:0007669"/>
    <property type="project" value="UniProtKB-KW"/>
</dbReference>
<evidence type="ECO:0000259" key="4">
    <source>
        <dbReference type="PROSITE" id="PS51352"/>
    </source>
</evidence>
<reference evidence="5 6" key="1">
    <citation type="journal article" date="2011" name="Stand. Genomic Sci.">
        <title>Complete genome sequence of Rhodospirillum rubrum type strain (S1).</title>
        <authorList>
            <person name="Munk A.C."/>
            <person name="Copeland A."/>
            <person name="Lucas S."/>
            <person name="Lapidus A."/>
            <person name="Del Rio T.G."/>
            <person name="Barry K."/>
            <person name="Detter J.C."/>
            <person name="Hammon N."/>
            <person name="Israni S."/>
            <person name="Pitluck S."/>
            <person name="Brettin T."/>
            <person name="Bruce D."/>
            <person name="Han C."/>
            <person name="Tapia R."/>
            <person name="Gilna P."/>
            <person name="Schmutz J."/>
            <person name="Larimer F."/>
            <person name="Land M."/>
            <person name="Kyrpides N.C."/>
            <person name="Mavromatis K."/>
            <person name="Richardson P."/>
            <person name="Rohde M."/>
            <person name="Goker M."/>
            <person name="Klenk H.P."/>
            <person name="Zhang Y."/>
            <person name="Roberts G.P."/>
            <person name="Reslewic S."/>
            <person name="Schwartz D.C."/>
        </authorList>
    </citation>
    <scope>NUCLEOTIDE SEQUENCE [LARGE SCALE GENOMIC DNA]</scope>
    <source>
        <strain evidence="6">ATCC 11170 / ATH 1.1.1 / DSM 467 / LMG 4362 / NCIMB 8255 / S1</strain>
    </source>
</reference>